<name>B6WUR8_9BACT</name>
<dbReference type="Proteomes" id="UP000003676">
    <property type="component" value="Unassembled WGS sequence"/>
</dbReference>
<dbReference type="AlphaFoldDB" id="B6WUR8"/>
<reference evidence="1 2" key="2">
    <citation type="submission" date="2008-10" db="EMBL/GenBank/DDBJ databases">
        <authorList>
            <person name="Fulton L."/>
            <person name="Clifton S."/>
            <person name="Fulton B."/>
            <person name="Xu J."/>
            <person name="Minx P."/>
            <person name="Pepin K.H."/>
            <person name="Johnson M."/>
            <person name="Bhonagiri V."/>
            <person name="Nash W.E."/>
            <person name="Mardis E.R."/>
            <person name="Wilson R.K."/>
        </authorList>
    </citation>
    <scope>NUCLEOTIDE SEQUENCE [LARGE SCALE GENOMIC DNA]</scope>
    <source>
        <strain evidence="1 2">ATCC 29098</strain>
    </source>
</reference>
<dbReference type="HOGENOM" id="CLU_3288546_0_0_7"/>
<evidence type="ECO:0000313" key="2">
    <source>
        <dbReference type="Proteomes" id="UP000003676"/>
    </source>
</evidence>
<sequence>MPPLQPHDGPDGVETLTRAPFHAKRMTDFCLLLQAVMLFF</sequence>
<organism evidence="1 2">
    <name type="scientific">Desulfovibrio piger ATCC 29098</name>
    <dbReference type="NCBI Taxonomy" id="411464"/>
    <lineage>
        <taxon>Bacteria</taxon>
        <taxon>Pseudomonadati</taxon>
        <taxon>Thermodesulfobacteriota</taxon>
        <taxon>Desulfovibrionia</taxon>
        <taxon>Desulfovibrionales</taxon>
        <taxon>Desulfovibrionaceae</taxon>
        <taxon>Desulfovibrio</taxon>
    </lineage>
</organism>
<accession>B6WUR8</accession>
<reference evidence="1 2" key="1">
    <citation type="submission" date="2008-10" db="EMBL/GenBank/DDBJ databases">
        <title>Draft genome sequence of Desulvovibrio piger (ATCC 29098).</title>
        <authorList>
            <person name="Sudarsanam P."/>
            <person name="Ley R."/>
            <person name="Guruge J."/>
            <person name="Turnbaugh P.J."/>
            <person name="Mahowald M."/>
            <person name="Liep D."/>
            <person name="Gordon J."/>
        </authorList>
    </citation>
    <scope>NUCLEOTIDE SEQUENCE [LARGE SCALE GENOMIC DNA]</scope>
    <source>
        <strain evidence="1 2">ATCC 29098</strain>
    </source>
</reference>
<proteinExistence type="predicted"/>
<protein>
    <submittedName>
        <fullName evidence="1">Uncharacterized protein</fullName>
    </submittedName>
</protein>
<evidence type="ECO:0000313" key="1">
    <source>
        <dbReference type="EMBL" id="EEB33232.1"/>
    </source>
</evidence>
<gene>
    <name evidence="1" type="ORF">DESPIG_01829</name>
</gene>
<comment type="caution">
    <text evidence="1">The sequence shown here is derived from an EMBL/GenBank/DDBJ whole genome shotgun (WGS) entry which is preliminary data.</text>
</comment>
<dbReference type="EMBL" id="ABXU01000058">
    <property type="protein sequence ID" value="EEB33232.1"/>
    <property type="molecule type" value="Genomic_DNA"/>
</dbReference>